<evidence type="ECO:0000256" key="2">
    <source>
        <dbReference type="ARBA" id="ARBA00022729"/>
    </source>
</evidence>
<comment type="caution">
    <text evidence="4">The sequence shown here is derived from an EMBL/GenBank/DDBJ whole genome shotgun (WGS) entry which is preliminary data.</text>
</comment>
<dbReference type="AlphaFoldDB" id="A0A1E7ZDW7"/>
<proteinExistence type="predicted"/>
<keyword evidence="2" id="KW-0732">Signal</keyword>
<evidence type="ECO:0000313" key="4">
    <source>
        <dbReference type="EMBL" id="OFC71671.1"/>
    </source>
</evidence>
<evidence type="ECO:0000259" key="3">
    <source>
        <dbReference type="PROSITE" id="PS51677"/>
    </source>
</evidence>
<dbReference type="Proteomes" id="UP000175691">
    <property type="component" value="Unassembled WGS sequence"/>
</dbReference>
<dbReference type="Pfam" id="PF01522">
    <property type="entry name" value="Polysacc_deac_1"/>
    <property type="match status" value="1"/>
</dbReference>
<sequence>MMGSAHADDSAVILLYHHVSDSTPASTSISPEQFKTHMTYLAENFHVMPLPDVVAALQQKKSLPPKTVAITFDDGYRNILENGHPILQSLSLPYTVFVNPDEIGRLSNQLTWDDVKAMHDDGVDFANHTLDHIHMLNRLPDESKAAWLERVWGNVEEAEQKLESHIGESLKYLAYPFGEYNEVLAEKLASNGYVGFGQHSGGVSSYSDFTALPRFPAAGRFANMEPIKVKMNSLGMPVTASGVDDPERTNPIIDETITLKIDGNDVRLSQAACYFQNEKLPIEAGPGTLSYTLDTVLPTGRSRINCTAPSNSQNRRYYWFSQPFFVSRQDGTYPD</sequence>
<dbReference type="STRING" id="1656094.BFC18_07680"/>
<name>A0A1E7ZDW7_9ALTE</name>
<evidence type="ECO:0000313" key="5">
    <source>
        <dbReference type="Proteomes" id="UP000175691"/>
    </source>
</evidence>
<dbReference type="Gene3D" id="3.20.20.370">
    <property type="entry name" value="Glycoside hydrolase/deacetylase"/>
    <property type="match status" value="1"/>
</dbReference>
<dbReference type="PROSITE" id="PS51677">
    <property type="entry name" value="NODB"/>
    <property type="match status" value="1"/>
</dbReference>
<dbReference type="GO" id="GO:0016810">
    <property type="term" value="F:hydrolase activity, acting on carbon-nitrogen (but not peptide) bonds"/>
    <property type="evidence" value="ECO:0007669"/>
    <property type="project" value="InterPro"/>
</dbReference>
<dbReference type="GO" id="GO:0005576">
    <property type="term" value="C:extracellular region"/>
    <property type="evidence" value="ECO:0007669"/>
    <property type="project" value="UniProtKB-SubCell"/>
</dbReference>
<dbReference type="CDD" id="cd10973">
    <property type="entry name" value="CE4_DAC_u4_5s"/>
    <property type="match status" value="1"/>
</dbReference>
<comment type="subcellular location">
    <subcellularLocation>
        <location evidence="1">Secreted</location>
    </subcellularLocation>
</comment>
<dbReference type="PANTHER" id="PTHR34216">
    <property type="match status" value="1"/>
</dbReference>
<accession>A0A1E7ZDW7</accession>
<dbReference type="OrthoDB" id="9814639at2"/>
<dbReference type="EMBL" id="MDHN01000013">
    <property type="protein sequence ID" value="OFC71671.1"/>
    <property type="molecule type" value="Genomic_DNA"/>
</dbReference>
<dbReference type="GO" id="GO:0005975">
    <property type="term" value="P:carbohydrate metabolic process"/>
    <property type="evidence" value="ECO:0007669"/>
    <property type="project" value="InterPro"/>
</dbReference>
<organism evidence="4 5">
    <name type="scientific">Alteromonas confluentis</name>
    <dbReference type="NCBI Taxonomy" id="1656094"/>
    <lineage>
        <taxon>Bacteria</taxon>
        <taxon>Pseudomonadati</taxon>
        <taxon>Pseudomonadota</taxon>
        <taxon>Gammaproteobacteria</taxon>
        <taxon>Alteromonadales</taxon>
        <taxon>Alteromonadaceae</taxon>
        <taxon>Alteromonas/Salinimonas group</taxon>
        <taxon>Alteromonas</taxon>
    </lineage>
</organism>
<protein>
    <submittedName>
        <fullName evidence="4">Polysaccharide deacetylase</fullName>
    </submittedName>
</protein>
<evidence type="ECO:0000256" key="1">
    <source>
        <dbReference type="ARBA" id="ARBA00004613"/>
    </source>
</evidence>
<dbReference type="InterPro" id="IPR051398">
    <property type="entry name" value="Polysacch_Deacetylase"/>
</dbReference>
<reference evidence="4 5" key="1">
    <citation type="submission" date="2016-08" db="EMBL/GenBank/DDBJ databases">
        <authorList>
            <person name="Seilhamer J.J."/>
        </authorList>
    </citation>
    <scope>NUCLEOTIDE SEQUENCE [LARGE SCALE GENOMIC DNA]</scope>
    <source>
        <strain evidence="4 5">KCTC 42603</strain>
    </source>
</reference>
<feature type="domain" description="NodB homology" evidence="3">
    <location>
        <begin position="66"/>
        <end position="269"/>
    </location>
</feature>
<keyword evidence="5" id="KW-1185">Reference proteome</keyword>
<gene>
    <name evidence="4" type="ORF">BFC18_07680</name>
</gene>
<dbReference type="SUPFAM" id="SSF88713">
    <property type="entry name" value="Glycoside hydrolase/deacetylase"/>
    <property type="match status" value="1"/>
</dbReference>
<dbReference type="InterPro" id="IPR002509">
    <property type="entry name" value="NODB_dom"/>
</dbReference>
<dbReference type="InterPro" id="IPR011330">
    <property type="entry name" value="Glyco_hydro/deAcase_b/a-brl"/>
</dbReference>
<dbReference type="PANTHER" id="PTHR34216:SF3">
    <property type="entry name" value="POLY-BETA-1,6-N-ACETYL-D-GLUCOSAMINE N-DEACETYLASE"/>
    <property type="match status" value="1"/>
</dbReference>